<reference evidence="2 3" key="1">
    <citation type="journal article" date="2023" name="Sci. Data">
        <title>Genome assembly of the Korean intertidal mud-creeper Batillaria attramentaria.</title>
        <authorList>
            <person name="Patra A.K."/>
            <person name="Ho P.T."/>
            <person name="Jun S."/>
            <person name="Lee S.J."/>
            <person name="Kim Y."/>
            <person name="Won Y.J."/>
        </authorList>
    </citation>
    <scope>NUCLEOTIDE SEQUENCE [LARGE SCALE GENOMIC DNA]</scope>
    <source>
        <strain evidence="2">Wonlab-2016</strain>
    </source>
</reference>
<evidence type="ECO:0000256" key="1">
    <source>
        <dbReference type="SAM" id="MobiDB-lite"/>
    </source>
</evidence>
<dbReference type="Proteomes" id="UP001519460">
    <property type="component" value="Unassembled WGS sequence"/>
</dbReference>
<evidence type="ECO:0000313" key="3">
    <source>
        <dbReference type="Proteomes" id="UP001519460"/>
    </source>
</evidence>
<dbReference type="AlphaFoldDB" id="A0ABD0K2E6"/>
<feature type="region of interest" description="Disordered" evidence="1">
    <location>
        <begin position="52"/>
        <end position="96"/>
    </location>
</feature>
<dbReference type="EMBL" id="JACVVK020000267">
    <property type="protein sequence ID" value="KAK7481125.1"/>
    <property type="molecule type" value="Genomic_DNA"/>
</dbReference>
<proteinExistence type="predicted"/>
<accession>A0ABD0K2E6</accession>
<name>A0ABD0K2E6_9CAEN</name>
<gene>
    <name evidence="2" type="ORF">BaRGS_00027665</name>
</gene>
<evidence type="ECO:0000313" key="2">
    <source>
        <dbReference type="EMBL" id="KAK7481125.1"/>
    </source>
</evidence>
<keyword evidence="3" id="KW-1185">Reference proteome</keyword>
<sequence length="96" mass="10343">MIGKGQFSDIDLAEEAKTPVEAAPASQCRGCCCWSHCTTVLLPPSPPFSTTIVPLSPSHRHHQTTTAVVRSDTWQKDEGSQQGREGQSDGAMIHNP</sequence>
<organism evidence="2 3">
    <name type="scientific">Batillaria attramentaria</name>
    <dbReference type="NCBI Taxonomy" id="370345"/>
    <lineage>
        <taxon>Eukaryota</taxon>
        <taxon>Metazoa</taxon>
        <taxon>Spiralia</taxon>
        <taxon>Lophotrochozoa</taxon>
        <taxon>Mollusca</taxon>
        <taxon>Gastropoda</taxon>
        <taxon>Caenogastropoda</taxon>
        <taxon>Sorbeoconcha</taxon>
        <taxon>Cerithioidea</taxon>
        <taxon>Batillariidae</taxon>
        <taxon>Batillaria</taxon>
    </lineage>
</organism>
<protein>
    <submittedName>
        <fullName evidence="2">Uncharacterized protein</fullName>
    </submittedName>
</protein>
<comment type="caution">
    <text evidence="2">The sequence shown here is derived from an EMBL/GenBank/DDBJ whole genome shotgun (WGS) entry which is preliminary data.</text>
</comment>